<dbReference type="RefSeq" id="WP_088920886.1">
    <property type="nucleotide sequence ID" value="NZ_CP018632.1"/>
</dbReference>
<name>A0A2Z2P027_9GAMM</name>
<dbReference type="AlphaFoldDB" id="A0A2Z2P027"/>
<accession>A0A2Z2P027</accession>
<evidence type="ECO:0008006" key="4">
    <source>
        <dbReference type="Google" id="ProtNLM"/>
    </source>
</evidence>
<dbReference type="KEGG" id="gai:IMCC3135_30080"/>
<dbReference type="EMBL" id="CP018632">
    <property type="protein sequence ID" value="ASJ76065.1"/>
    <property type="molecule type" value="Genomic_DNA"/>
</dbReference>
<feature type="chain" id="PRO_5016406600" description="Cobalt-zinc-cadmium resistance protein CzcI" evidence="1">
    <location>
        <begin position="25"/>
        <end position="135"/>
    </location>
</feature>
<reference evidence="2 3" key="1">
    <citation type="submission" date="2016-12" db="EMBL/GenBank/DDBJ databases">
        <authorList>
            <person name="Song W.-J."/>
            <person name="Kurnit D.M."/>
        </authorList>
    </citation>
    <scope>NUCLEOTIDE SEQUENCE [LARGE SCALE GENOMIC DNA]</scope>
    <source>
        <strain evidence="2 3">IMCC3135</strain>
    </source>
</reference>
<evidence type="ECO:0000313" key="2">
    <source>
        <dbReference type="EMBL" id="ASJ76065.1"/>
    </source>
</evidence>
<organism evidence="2 3">
    <name type="scientific">Granulosicoccus antarcticus IMCC3135</name>
    <dbReference type="NCBI Taxonomy" id="1192854"/>
    <lineage>
        <taxon>Bacteria</taxon>
        <taxon>Pseudomonadati</taxon>
        <taxon>Pseudomonadota</taxon>
        <taxon>Gammaproteobacteria</taxon>
        <taxon>Chromatiales</taxon>
        <taxon>Granulosicoccaceae</taxon>
        <taxon>Granulosicoccus</taxon>
    </lineage>
</organism>
<protein>
    <recommendedName>
        <fullName evidence="4">Cobalt-zinc-cadmium resistance protein CzcI</fullName>
    </recommendedName>
</protein>
<evidence type="ECO:0000256" key="1">
    <source>
        <dbReference type="SAM" id="SignalP"/>
    </source>
</evidence>
<proteinExistence type="predicted"/>
<keyword evidence="1" id="KW-0732">Signal</keyword>
<dbReference type="Proteomes" id="UP000250079">
    <property type="component" value="Chromosome"/>
</dbReference>
<gene>
    <name evidence="2" type="ORF">IMCC3135_30080</name>
</gene>
<feature type="signal peptide" evidence="1">
    <location>
        <begin position="1"/>
        <end position="24"/>
    </location>
</feature>
<evidence type="ECO:0000313" key="3">
    <source>
        <dbReference type="Proteomes" id="UP000250079"/>
    </source>
</evidence>
<keyword evidence="3" id="KW-1185">Reference proteome</keyword>
<sequence>MMIRGRLIHLLIVVALLCSQMVSAAHIAGHLHGPRDSESQFHEHADHIDHANHANHANHGLTADKAGHNDADTQHKLPLSCTMYHIHAGACFLPQDDGLASVAGFINFHQLPSLTPEWVMLVRGLHSIRGPPHFS</sequence>